<keyword evidence="1" id="KW-0378">Hydrolase</keyword>
<gene>
    <name evidence="4" type="ORF">LCGC14_1601650</name>
</gene>
<evidence type="ECO:0000313" key="4">
    <source>
        <dbReference type="EMBL" id="KKM24783.1"/>
    </source>
</evidence>
<organism evidence="4">
    <name type="scientific">marine sediment metagenome</name>
    <dbReference type="NCBI Taxonomy" id="412755"/>
    <lineage>
        <taxon>unclassified sequences</taxon>
        <taxon>metagenomes</taxon>
        <taxon>ecological metagenomes</taxon>
    </lineage>
</organism>
<dbReference type="Pfam" id="PF08486">
    <property type="entry name" value="SpoIID"/>
    <property type="match status" value="1"/>
</dbReference>
<accession>A0A0F9KRL8</accession>
<dbReference type="NCBIfam" id="TIGR02669">
    <property type="entry name" value="SpoIID_LytB"/>
    <property type="match status" value="1"/>
</dbReference>
<proteinExistence type="predicted"/>
<dbReference type="InterPro" id="IPR013693">
    <property type="entry name" value="SpoIID/LytB_N"/>
</dbReference>
<evidence type="ECO:0000256" key="2">
    <source>
        <dbReference type="SAM" id="MobiDB-lite"/>
    </source>
</evidence>
<sequence>LPSQIRAAVHSTKGSLSFSADNHFRVYNTRNRYQRTVNKGDIFSVRFTGSRYNLRVTRRGKTIWYKTSPLSLIIKPWKATYLKLRNNNRRYKGNFYTRSTGTRAIWAINKLPLSTYLKGLGEEPESWPIKGLRTLAVASRTYAVQKIQKKSAHYDINQSQQFYVGIRKAPRMAYAVNSTRKVIITYKGKTIIAAYSANSGGYVADFRTLWGGKGYPYLRARKDTWSRGTKNYRWGPIKFSRARLQSIFKKNGVNVGTFTGLRFSKRGSDRRPKKVTIVGSGGSKTVWAHGQFSSWLGLKSSLMYVRKGDGSTLSINASTKRLRPRQPISIYGKVRPSKSGTAVIRYKKGRSKWRTAKRVKLVGDVYRAKIRLNSAARYVFSAKVGSTNSRNMIITAAGKAVKVRRAKKARKKSSAKKNKSRKSSLIRKAGTRAPIIVLDPGHGGRQAGAIGPNRLAEKTVNLRVALRLRRYLRAAGAKVVMTRTRDKTLSLAARVRIAKRAKANRFISIHHNSSRNRRVNGTETYAKRGANYRSRHLARKVQNNLLKSLRLSNRGSRRANFYVLRKNSISAILTEASFISNRTQASRLRRASYIDREARAIYNGIRQHMSLRRLYSPLGIQGTNAPANEIHFPHVVDTNGKWRTFASVKNSSDASVAATIYMYSGSGALVATKSVNLGAQRTYSFYPRKIYRRNFNGSIKITTATDSLVGQLSQAAKNNKAFANTQAITGATELHIPKVVDNGPWRSFITIKNTADTAGRATINYYDMNGALVKNQTVNMGPQSKYNFYPMAKIGAKFEGSIKIEGTTALASYVSRVNKRRTRLGIAPAMQKGQDLYFAQAPENSAWRSYIAIKNSSDQAQTVNIFAYDSSGGLIVQKDISLGANASVEYRVQSILGRRFNGVIKVSAQSEVLAAYLTQADRRGRTLGLMEGQRPVSVLDFGYINDGGSTWNSEYAIGNTSTSGDFILNLYNSSGSSYSTKTQTINENGYYRVFPWTLESKRFTGSIRTVAPTAQFYGYLSQSR</sequence>
<feature type="non-terminal residue" evidence="4">
    <location>
        <position position="1"/>
    </location>
</feature>
<dbReference type="PANTHER" id="PTHR30404:SF0">
    <property type="entry name" value="N-ACETYLMURAMOYL-L-ALANINE AMIDASE AMIC"/>
    <property type="match status" value="1"/>
</dbReference>
<feature type="region of interest" description="Disordered" evidence="2">
    <location>
        <begin position="404"/>
        <end position="426"/>
    </location>
</feature>
<reference evidence="4" key="1">
    <citation type="journal article" date="2015" name="Nature">
        <title>Complex archaea that bridge the gap between prokaryotes and eukaryotes.</title>
        <authorList>
            <person name="Spang A."/>
            <person name="Saw J.H."/>
            <person name="Jorgensen S.L."/>
            <person name="Zaremba-Niedzwiedzka K."/>
            <person name="Martijn J."/>
            <person name="Lind A.E."/>
            <person name="van Eijk R."/>
            <person name="Schleper C."/>
            <person name="Guy L."/>
            <person name="Ettema T.J."/>
        </authorList>
    </citation>
    <scope>NUCLEOTIDE SEQUENCE</scope>
</reference>
<dbReference type="InterPro" id="IPR013486">
    <property type="entry name" value="SpoIID/LytB"/>
</dbReference>
<dbReference type="GO" id="GO:0008745">
    <property type="term" value="F:N-acetylmuramoyl-L-alanine amidase activity"/>
    <property type="evidence" value="ECO:0007669"/>
    <property type="project" value="InterPro"/>
</dbReference>
<dbReference type="GO" id="GO:0030435">
    <property type="term" value="P:sporulation resulting in formation of a cellular spore"/>
    <property type="evidence" value="ECO:0007669"/>
    <property type="project" value="InterPro"/>
</dbReference>
<feature type="compositionally biased region" description="Basic residues" evidence="2">
    <location>
        <begin position="404"/>
        <end position="425"/>
    </location>
</feature>
<dbReference type="SMART" id="SM00646">
    <property type="entry name" value="Ami_3"/>
    <property type="match status" value="1"/>
</dbReference>
<dbReference type="Pfam" id="PF01520">
    <property type="entry name" value="Amidase_3"/>
    <property type="match status" value="1"/>
</dbReference>
<evidence type="ECO:0000259" key="3">
    <source>
        <dbReference type="SMART" id="SM00646"/>
    </source>
</evidence>
<dbReference type="InterPro" id="IPR002508">
    <property type="entry name" value="MurNAc-LAA_cat"/>
</dbReference>
<dbReference type="InterPro" id="IPR050695">
    <property type="entry name" value="N-acetylmuramoyl_amidase_3"/>
</dbReference>
<dbReference type="Gene3D" id="3.40.630.40">
    <property type="entry name" value="Zn-dependent exopeptidases"/>
    <property type="match status" value="1"/>
</dbReference>
<dbReference type="PANTHER" id="PTHR30404">
    <property type="entry name" value="N-ACETYLMURAMOYL-L-ALANINE AMIDASE"/>
    <property type="match status" value="1"/>
</dbReference>
<feature type="domain" description="MurNAc-LAA" evidence="3">
    <location>
        <begin position="495"/>
        <end position="606"/>
    </location>
</feature>
<dbReference type="GO" id="GO:0009253">
    <property type="term" value="P:peptidoglycan catabolic process"/>
    <property type="evidence" value="ECO:0007669"/>
    <property type="project" value="InterPro"/>
</dbReference>
<protein>
    <recommendedName>
        <fullName evidence="3">MurNAc-LAA domain-containing protein</fullName>
    </recommendedName>
</protein>
<dbReference type="CDD" id="cd02696">
    <property type="entry name" value="MurNAc-LAA"/>
    <property type="match status" value="1"/>
</dbReference>
<dbReference type="SUPFAM" id="SSF53187">
    <property type="entry name" value="Zn-dependent exopeptidases"/>
    <property type="match status" value="1"/>
</dbReference>
<dbReference type="AlphaFoldDB" id="A0A0F9KRL8"/>
<name>A0A0F9KRL8_9ZZZZ</name>
<dbReference type="EMBL" id="LAZR01012852">
    <property type="protein sequence ID" value="KKM24783.1"/>
    <property type="molecule type" value="Genomic_DNA"/>
</dbReference>
<dbReference type="GO" id="GO:0030288">
    <property type="term" value="C:outer membrane-bounded periplasmic space"/>
    <property type="evidence" value="ECO:0007669"/>
    <property type="project" value="TreeGrafter"/>
</dbReference>
<evidence type="ECO:0000256" key="1">
    <source>
        <dbReference type="ARBA" id="ARBA00022801"/>
    </source>
</evidence>
<comment type="caution">
    <text evidence="4">The sequence shown here is derived from an EMBL/GenBank/DDBJ whole genome shotgun (WGS) entry which is preliminary data.</text>
</comment>